<dbReference type="AlphaFoldDB" id="H3B3T5"/>
<dbReference type="SUPFAM" id="SSF50242">
    <property type="entry name" value="TIMP-like"/>
    <property type="match status" value="1"/>
</dbReference>
<dbReference type="FunCoup" id="H3B3T5">
    <property type="interactions" value="52"/>
</dbReference>
<dbReference type="InterPro" id="IPR001134">
    <property type="entry name" value="Netrin_domain"/>
</dbReference>
<dbReference type="Gene3D" id="2.20.100.10">
    <property type="entry name" value="Thrombospondin type-1 (TSP1) repeat"/>
    <property type="match status" value="1"/>
</dbReference>
<dbReference type="PROSITE" id="PS50092">
    <property type="entry name" value="TSP1"/>
    <property type="match status" value="1"/>
</dbReference>
<dbReference type="SMART" id="SM00209">
    <property type="entry name" value="TSP1"/>
    <property type="match status" value="1"/>
</dbReference>
<dbReference type="eggNOG" id="KOG3538">
    <property type="taxonomic scope" value="Eukaryota"/>
</dbReference>
<evidence type="ECO:0000256" key="3">
    <source>
        <dbReference type="ARBA" id="ARBA00023157"/>
    </source>
</evidence>
<keyword evidence="3 4" id="KW-1015">Disulfide bond</keyword>
<evidence type="ECO:0000256" key="5">
    <source>
        <dbReference type="SAM" id="MobiDB-lite"/>
    </source>
</evidence>
<dbReference type="InterPro" id="IPR010294">
    <property type="entry name" value="ADAMTS_spacer1"/>
</dbReference>
<dbReference type="HOGENOM" id="CLU_610546_0_0_1"/>
<evidence type="ECO:0000313" key="8">
    <source>
        <dbReference type="Proteomes" id="UP000008672"/>
    </source>
</evidence>
<accession>H3B3T5</accession>
<feature type="disulfide bond" evidence="4">
    <location>
        <begin position="36"/>
        <end position="46"/>
    </location>
</feature>
<dbReference type="EMBL" id="AFYH01021242">
    <property type="status" value="NOT_ANNOTATED_CDS"/>
    <property type="molecule type" value="Genomic_DNA"/>
</dbReference>
<dbReference type="STRING" id="7897.ENSLACP00000016556"/>
<dbReference type="FunFam" id="2.60.120.830:FF:000001">
    <property type="entry name" value="A disintegrin and metalloproteinase with thrombospondin motifs 1"/>
    <property type="match status" value="1"/>
</dbReference>
<dbReference type="EMBL" id="AFYH01021241">
    <property type="status" value="NOT_ANNOTATED_CDS"/>
    <property type="molecule type" value="Genomic_DNA"/>
</dbReference>
<feature type="region of interest" description="Disordered" evidence="5">
    <location>
        <begin position="303"/>
        <end position="359"/>
    </location>
</feature>
<dbReference type="Gene3D" id="2.40.50.120">
    <property type="match status" value="1"/>
</dbReference>
<dbReference type="GO" id="GO:0006508">
    <property type="term" value="P:proteolysis"/>
    <property type="evidence" value="ECO:0007669"/>
    <property type="project" value="TreeGrafter"/>
</dbReference>
<evidence type="ECO:0000256" key="2">
    <source>
        <dbReference type="ARBA" id="ARBA00022525"/>
    </source>
</evidence>
<dbReference type="Gene3D" id="2.60.120.830">
    <property type="match status" value="1"/>
</dbReference>
<dbReference type="FunFam" id="2.20.100.10:FF:000001">
    <property type="entry name" value="semaphorin-5A isoform X1"/>
    <property type="match status" value="1"/>
</dbReference>
<evidence type="ECO:0000256" key="4">
    <source>
        <dbReference type="PIRSR" id="PIRSR613273-3"/>
    </source>
</evidence>
<dbReference type="Proteomes" id="UP000008672">
    <property type="component" value="Unassembled WGS sequence"/>
</dbReference>
<dbReference type="Ensembl" id="ENSLACT00000016670.1">
    <property type="protein sequence ID" value="ENSLACP00000016556.1"/>
    <property type="gene ID" value="ENSLACG00000014589.1"/>
</dbReference>
<dbReference type="InterPro" id="IPR050439">
    <property type="entry name" value="ADAMTS_ADAMTS-like"/>
</dbReference>
<dbReference type="Bgee" id="ENSLACG00000014589">
    <property type="expression patterns" value="Expressed in pectoral fin"/>
</dbReference>
<dbReference type="PANTHER" id="PTHR13723">
    <property type="entry name" value="ADAMTS A DISINTEGRIN AND METALLOPROTEASE WITH THROMBOSPONDIN MOTIFS PROTEASE"/>
    <property type="match status" value="1"/>
</dbReference>
<dbReference type="EMBL" id="AFYH01021244">
    <property type="status" value="NOT_ANNOTATED_CDS"/>
    <property type="molecule type" value="Genomic_DNA"/>
</dbReference>
<dbReference type="PRINTS" id="PR01857">
    <property type="entry name" value="ADAMTSFAMILY"/>
</dbReference>
<reference evidence="7" key="2">
    <citation type="submission" date="2025-08" db="UniProtKB">
        <authorList>
            <consortium name="Ensembl"/>
        </authorList>
    </citation>
    <scope>IDENTIFICATION</scope>
</reference>
<name>H3B3T5_LATCH</name>
<dbReference type="GO" id="GO:0031012">
    <property type="term" value="C:extracellular matrix"/>
    <property type="evidence" value="ECO:0007669"/>
    <property type="project" value="TreeGrafter"/>
</dbReference>
<proteinExistence type="predicted"/>
<dbReference type="GeneTree" id="ENSGT00940000160456"/>
<dbReference type="PROSITE" id="PS50189">
    <property type="entry name" value="NTR"/>
    <property type="match status" value="1"/>
</dbReference>
<comment type="subcellular location">
    <subcellularLocation>
        <location evidence="1">Secreted</location>
    </subcellularLocation>
</comment>
<dbReference type="Pfam" id="PF19236">
    <property type="entry name" value="ADAMTS_CR_3"/>
    <property type="match status" value="1"/>
</dbReference>
<dbReference type="EMBL" id="AFYH01021243">
    <property type="status" value="NOT_ANNOTATED_CDS"/>
    <property type="molecule type" value="Genomic_DNA"/>
</dbReference>
<dbReference type="Pfam" id="PF01759">
    <property type="entry name" value="NTR"/>
    <property type="match status" value="1"/>
</dbReference>
<dbReference type="InterPro" id="IPR036383">
    <property type="entry name" value="TSP1_rpt_sf"/>
</dbReference>
<evidence type="ECO:0000313" key="7">
    <source>
        <dbReference type="Ensembl" id="ENSLACP00000016556.1"/>
    </source>
</evidence>
<feature type="disulfide bond" evidence="4">
    <location>
        <begin position="21"/>
        <end position="56"/>
    </location>
</feature>
<dbReference type="InterPro" id="IPR008993">
    <property type="entry name" value="TIMP-like_OB-fold"/>
</dbReference>
<protein>
    <submittedName>
        <fullName evidence="7">ADAMTS like 5</fullName>
    </submittedName>
</protein>
<keyword evidence="2" id="KW-0964">Secreted</keyword>
<dbReference type="InterPro" id="IPR018933">
    <property type="entry name" value="Netrin_module_non-TIMP"/>
</dbReference>
<dbReference type="GO" id="GO:0004222">
    <property type="term" value="F:metalloendopeptidase activity"/>
    <property type="evidence" value="ECO:0007669"/>
    <property type="project" value="TreeGrafter"/>
</dbReference>
<dbReference type="OMA" id="SPCELSC"/>
<sequence length="494" mass="57137">RQRRQLRFMNEWSSWLAWSPCSRTCGGGAAVRTRRCITRNPLGESCHGDQRQYKACNRQDCPEGALDFRELQCSAYNNKPLLGNRNFQWQPFYGGPNPCELSCLAKGQRFYYSFGRVLDGTRCQPDSEGICINGKCLKVGCDQILGSEEKEDACRVCGGRNSTCLHYRSVYLAKSPGYGVFGYNEVTMIPAGATHIKVTDNSRNYLALRNGEETYMINGNWEIDWPGVYNVAGTKILYKRSADKWVSLKINGKTFQMIKSDVLFTEPNSGIEYEYWLPRDRYNLYHGDRSSLWLHQQGATATAQRQTTTNTVQPTTTKRTTPAATKTTPAAVWRLPLHPNHQPQPRLERDETKTNVLPPPPRYDTCGKCRKVRGKTNRIKQYCEKDFVFRAKVLSKRVIGMEVCYDVQVIKTYKNNYPIVRREYLWVPNTCDCPQLLEGRDYILMARRHVNYERTLNRILLEADSFVRTYRPKEDKLLRDLKKQCVQYGFQFRT</sequence>
<feature type="compositionally biased region" description="Low complexity" evidence="5">
    <location>
        <begin position="303"/>
        <end position="332"/>
    </location>
</feature>
<feature type="domain" description="NTR" evidence="6">
    <location>
        <begin position="366"/>
        <end position="485"/>
    </location>
</feature>
<dbReference type="InterPro" id="IPR045371">
    <property type="entry name" value="ADAMTS_CR_3"/>
</dbReference>
<organism evidence="7 8">
    <name type="scientific">Latimeria chalumnae</name>
    <name type="common">Coelacanth</name>
    <dbReference type="NCBI Taxonomy" id="7897"/>
    <lineage>
        <taxon>Eukaryota</taxon>
        <taxon>Metazoa</taxon>
        <taxon>Chordata</taxon>
        <taxon>Craniata</taxon>
        <taxon>Vertebrata</taxon>
        <taxon>Euteleostomi</taxon>
        <taxon>Coelacanthiformes</taxon>
        <taxon>Coelacanthidae</taxon>
        <taxon>Latimeria</taxon>
    </lineage>
</organism>
<dbReference type="GO" id="GO:0005576">
    <property type="term" value="C:extracellular region"/>
    <property type="evidence" value="ECO:0007669"/>
    <property type="project" value="UniProtKB-SubCell"/>
</dbReference>
<dbReference type="SUPFAM" id="SSF82895">
    <property type="entry name" value="TSP-1 type 1 repeat"/>
    <property type="match status" value="1"/>
</dbReference>
<keyword evidence="8" id="KW-1185">Reference proteome</keyword>
<dbReference type="InterPro" id="IPR000884">
    <property type="entry name" value="TSP1_rpt"/>
</dbReference>
<dbReference type="GO" id="GO:0030198">
    <property type="term" value="P:extracellular matrix organization"/>
    <property type="evidence" value="ECO:0007669"/>
    <property type="project" value="InterPro"/>
</dbReference>
<feature type="disulfide bond" evidence="4">
    <location>
        <begin position="25"/>
        <end position="61"/>
    </location>
</feature>
<dbReference type="Pfam" id="PF00090">
    <property type="entry name" value="TSP_1"/>
    <property type="match status" value="1"/>
</dbReference>
<dbReference type="SMART" id="SM00643">
    <property type="entry name" value="C345C"/>
    <property type="match status" value="1"/>
</dbReference>
<dbReference type="InParanoid" id="H3B3T5"/>
<evidence type="ECO:0000256" key="1">
    <source>
        <dbReference type="ARBA" id="ARBA00004613"/>
    </source>
</evidence>
<dbReference type="Pfam" id="PF05986">
    <property type="entry name" value="ADAMTS_spacer1"/>
    <property type="match status" value="1"/>
</dbReference>
<dbReference type="InterPro" id="IPR013273">
    <property type="entry name" value="ADAMTS/ADAMTS-like"/>
</dbReference>
<dbReference type="PANTHER" id="PTHR13723:SF310">
    <property type="entry name" value="ADAMTS-LIKE 5"/>
    <property type="match status" value="1"/>
</dbReference>
<evidence type="ECO:0000259" key="6">
    <source>
        <dbReference type="PROSITE" id="PS50189"/>
    </source>
</evidence>
<reference evidence="8" key="1">
    <citation type="submission" date="2011-08" db="EMBL/GenBank/DDBJ databases">
        <title>The draft genome of Latimeria chalumnae.</title>
        <authorList>
            <person name="Di Palma F."/>
            <person name="Alfoldi J."/>
            <person name="Johnson J."/>
            <person name="Berlin A."/>
            <person name="Gnerre S."/>
            <person name="Jaffe D."/>
            <person name="MacCallum I."/>
            <person name="Young S."/>
            <person name="Walker B.J."/>
            <person name="Lander E."/>
            <person name="Lindblad-Toh K."/>
        </authorList>
    </citation>
    <scope>NUCLEOTIDE SEQUENCE [LARGE SCALE GENOMIC DNA]</scope>
    <source>
        <strain evidence="8">Wild caught</strain>
    </source>
</reference>
<reference evidence="7" key="3">
    <citation type="submission" date="2025-09" db="UniProtKB">
        <authorList>
            <consortium name="Ensembl"/>
        </authorList>
    </citation>
    <scope>IDENTIFICATION</scope>
</reference>